<evidence type="ECO:0000256" key="9">
    <source>
        <dbReference type="ARBA" id="ARBA00023209"/>
    </source>
</evidence>
<feature type="binding site" evidence="11">
    <location>
        <position position="171"/>
    </location>
    <ligand>
        <name>substrate</name>
    </ligand>
</feature>
<keyword evidence="10 11" id="KW-1208">Phospholipid metabolism</keyword>
<dbReference type="NCBIfam" id="NF002022">
    <property type="entry name" value="PRK00843.1"/>
    <property type="match status" value="1"/>
</dbReference>
<feature type="binding site" evidence="11 14">
    <location>
        <begin position="97"/>
        <end position="101"/>
    </location>
    <ligand>
        <name>NAD(+)</name>
        <dbReference type="ChEBI" id="CHEBI:57540"/>
    </ligand>
</feature>
<evidence type="ECO:0000256" key="8">
    <source>
        <dbReference type="ARBA" id="ARBA00023098"/>
    </source>
</evidence>
<dbReference type="UniPathway" id="UPA00940"/>
<dbReference type="Gene3D" id="3.40.50.1970">
    <property type="match status" value="1"/>
</dbReference>
<evidence type="ECO:0000256" key="3">
    <source>
        <dbReference type="ARBA" id="ARBA00022723"/>
    </source>
</evidence>
<dbReference type="GO" id="GO:0046872">
    <property type="term" value="F:metal ion binding"/>
    <property type="evidence" value="ECO:0007669"/>
    <property type="project" value="UniProtKB-KW"/>
</dbReference>
<dbReference type="AlphaFoldDB" id="A0A7C2ZLB0"/>
<evidence type="ECO:0000256" key="6">
    <source>
        <dbReference type="ARBA" id="ARBA00023002"/>
    </source>
</evidence>
<comment type="catalytic activity">
    <reaction evidence="11">
        <text>sn-glycerol 1-phosphate + NAD(+) = dihydroxyacetone phosphate + NADH + H(+)</text>
        <dbReference type="Rhea" id="RHEA:21412"/>
        <dbReference type="ChEBI" id="CHEBI:15378"/>
        <dbReference type="ChEBI" id="CHEBI:57540"/>
        <dbReference type="ChEBI" id="CHEBI:57642"/>
        <dbReference type="ChEBI" id="CHEBI:57685"/>
        <dbReference type="ChEBI" id="CHEBI:57945"/>
        <dbReference type="EC" id="1.1.1.261"/>
    </reaction>
</comment>
<feature type="binding site" evidence="11 14">
    <location>
        <begin position="119"/>
        <end position="122"/>
    </location>
    <ligand>
        <name>NAD(+)</name>
        <dbReference type="ChEBI" id="CHEBI:57540"/>
    </ligand>
</feature>
<comment type="catalytic activity">
    <reaction evidence="11">
        <text>sn-glycerol 1-phosphate + NADP(+) = dihydroxyacetone phosphate + NADPH + H(+)</text>
        <dbReference type="Rhea" id="RHEA:21416"/>
        <dbReference type="ChEBI" id="CHEBI:15378"/>
        <dbReference type="ChEBI" id="CHEBI:57642"/>
        <dbReference type="ChEBI" id="CHEBI:57685"/>
        <dbReference type="ChEBI" id="CHEBI:57783"/>
        <dbReference type="ChEBI" id="CHEBI:58349"/>
        <dbReference type="EC" id="1.1.1.261"/>
    </reaction>
</comment>
<name>A0A7C2ZLB0_9CREN</name>
<evidence type="ECO:0000256" key="1">
    <source>
        <dbReference type="ARBA" id="ARBA00022490"/>
    </source>
</evidence>
<evidence type="ECO:0000256" key="2">
    <source>
        <dbReference type="ARBA" id="ARBA00022516"/>
    </source>
</evidence>
<comment type="function">
    <text evidence="11">Catalyzes the NAD(P)H-dependent reduction of dihydroxyacetonephosphate (DHAP or glycerone phosphate) to glycerol 1-phosphate (G1P). The G1P thus generated is used as the glycerophosphate backbone of phospholipids in the cellular membranes of Archaea.</text>
</comment>
<sequence length="354" mass="38109">MSNIHRIELPKRVIVGFNIIDDIGSELKSLNVGTKVVIVSGSSATTTYAKRVADSLTNASLDCWSIQVTKAEKNEVERVVNLAKEVKAKAIVGVGGGKAIDVAKYSSHVINTCFISVPTAPSHDGIASPFASIRNMGKPTSMKASPPMLVIADVEVIAKAPRRHIIAGCADLLGKLSSVLDWRLAHRLKGEYYGDYAASLALLSARHILKNYELFSEKNIPVKAVRILVEALISSGIAMAIAGSSRPASGSEHLIAHAIDLVAGYPALHGEEVGIGTIIALYLHGKDWKRIRRVLKSMGAPVTIKEIGIEFDKMVEALTIAHTIRPERYTILGEQGISREAAIEIIRVTKLAED</sequence>
<feature type="binding site" evidence="13">
    <location>
        <position position="124"/>
    </location>
    <ligand>
        <name>glycerol</name>
        <dbReference type="ChEBI" id="CHEBI:17754"/>
    </ligand>
</feature>
<dbReference type="Pfam" id="PF13685">
    <property type="entry name" value="Fe-ADH_2"/>
    <property type="match status" value="1"/>
</dbReference>
<comment type="subcellular location">
    <subcellularLocation>
        <location evidence="11">Cytoplasm</location>
    </subcellularLocation>
</comment>
<accession>A0A7C2ZLB0</accession>
<feature type="binding site" evidence="12">
    <location>
        <position position="171"/>
    </location>
    <ligand>
        <name>glycerol</name>
        <dbReference type="ChEBI" id="CHEBI:17754"/>
    </ligand>
</feature>
<dbReference type="Gene3D" id="1.20.1090.10">
    <property type="entry name" value="Dehydroquinate synthase-like - alpha domain"/>
    <property type="match status" value="1"/>
</dbReference>
<evidence type="ECO:0000256" key="11">
    <source>
        <dbReference type="HAMAP-Rule" id="MF_00497"/>
    </source>
</evidence>
<feature type="binding site" evidence="11">
    <location>
        <position position="124"/>
    </location>
    <ligand>
        <name>substrate</name>
    </ligand>
</feature>
<comment type="subunit">
    <text evidence="11">Homodimer.</text>
</comment>
<feature type="binding site" evidence="11">
    <location>
        <position position="269"/>
    </location>
    <ligand>
        <name>Zn(2+)</name>
        <dbReference type="ChEBI" id="CHEBI:29105"/>
        <note>catalytic</note>
    </ligand>
</feature>
<dbReference type="InterPro" id="IPR032837">
    <property type="entry name" value="G1PDH"/>
</dbReference>
<dbReference type="PANTHER" id="PTHR43616:SF5">
    <property type="entry name" value="GLYCEROL DEHYDROGENASE 1"/>
    <property type="match status" value="1"/>
</dbReference>
<keyword evidence="4 11" id="KW-0862">Zinc</keyword>
<dbReference type="GO" id="GO:0006650">
    <property type="term" value="P:glycerophospholipid metabolic process"/>
    <property type="evidence" value="ECO:0007669"/>
    <property type="project" value="UniProtKB-UniRule"/>
</dbReference>
<dbReference type="PIRSF" id="PIRSF000112">
    <property type="entry name" value="Glycerol_dehydrogenase"/>
    <property type="match status" value="1"/>
</dbReference>
<comment type="caution">
    <text evidence="15">The sequence shown here is derived from an EMBL/GenBank/DDBJ whole genome shotgun (WGS) entry which is preliminary data.</text>
</comment>
<dbReference type="EMBL" id="DSGT01000002">
    <property type="protein sequence ID" value="HEW52702.1"/>
    <property type="molecule type" value="Genomic_DNA"/>
</dbReference>
<evidence type="ECO:0000256" key="12">
    <source>
        <dbReference type="PIRSR" id="PIRSR000112-1"/>
    </source>
</evidence>
<keyword evidence="6 11" id="KW-0560">Oxidoreductase</keyword>
<reference evidence="15" key="1">
    <citation type="journal article" date="2020" name="mSystems">
        <title>Genome- and Community-Level Interaction Insights into Carbon Utilization and Element Cycling Functions of Hydrothermarchaeota in Hydrothermal Sediment.</title>
        <authorList>
            <person name="Zhou Z."/>
            <person name="Liu Y."/>
            <person name="Xu W."/>
            <person name="Pan J."/>
            <person name="Luo Z.H."/>
            <person name="Li M."/>
        </authorList>
    </citation>
    <scope>NUCLEOTIDE SEQUENCE [LARGE SCALE GENOMIC DNA]</scope>
    <source>
        <strain evidence="15">SpSt-16</strain>
    </source>
</reference>
<feature type="binding site" evidence="11">
    <location>
        <position position="253"/>
    </location>
    <ligand>
        <name>Zn(2+)</name>
        <dbReference type="ChEBI" id="CHEBI:29105"/>
        <note>catalytic</note>
    </ligand>
</feature>
<proteinExistence type="inferred from homology"/>
<keyword evidence="1 11" id="KW-0963">Cytoplasm</keyword>
<feature type="binding site" evidence="12">
    <location>
        <position position="253"/>
    </location>
    <ligand>
        <name>glycerol</name>
        <dbReference type="ChEBI" id="CHEBI:17754"/>
    </ligand>
</feature>
<dbReference type="EC" id="1.1.1.261" evidence="11"/>
<dbReference type="PANTHER" id="PTHR43616">
    <property type="entry name" value="GLYCEROL DEHYDROGENASE"/>
    <property type="match status" value="1"/>
</dbReference>
<keyword evidence="3 11" id="KW-0479">Metal-binding</keyword>
<comment type="pathway">
    <text evidence="11">Membrane lipid metabolism; glycerophospholipid metabolism.</text>
</comment>
<evidence type="ECO:0000256" key="14">
    <source>
        <dbReference type="PIRSR" id="PIRSR000112-3"/>
    </source>
</evidence>
<keyword evidence="7 11" id="KW-0520">NAD</keyword>
<dbReference type="HAMAP" id="MF_00497_A">
    <property type="entry name" value="G1P_dehydrogenase_A"/>
    <property type="match status" value="1"/>
</dbReference>
<evidence type="ECO:0000256" key="5">
    <source>
        <dbReference type="ARBA" id="ARBA00022857"/>
    </source>
</evidence>
<feature type="binding site" evidence="11">
    <location>
        <position position="171"/>
    </location>
    <ligand>
        <name>Zn(2+)</name>
        <dbReference type="ChEBI" id="CHEBI:29105"/>
        <note>catalytic</note>
    </ligand>
</feature>
<keyword evidence="5 11" id="KW-0521">NADP</keyword>
<dbReference type="InterPro" id="IPR023002">
    <property type="entry name" value="G1P_dehydrogenase_arc"/>
</dbReference>
<feature type="binding site" evidence="11 14">
    <location>
        <position position="128"/>
    </location>
    <ligand>
        <name>NAD(+)</name>
        <dbReference type="ChEBI" id="CHEBI:57540"/>
    </ligand>
</feature>
<evidence type="ECO:0000256" key="4">
    <source>
        <dbReference type="ARBA" id="ARBA00022833"/>
    </source>
</evidence>
<dbReference type="InterPro" id="IPR016205">
    <property type="entry name" value="Glycerol_DH"/>
</dbReference>
<keyword evidence="2 11" id="KW-0444">Lipid biosynthesis</keyword>
<dbReference type="CDD" id="cd08173">
    <property type="entry name" value="Gro1PDH"/>
    <property type="match status" value="1"/>
</dbReference>
<dbReference type="GO" id="GO:0005737">
    <property type="term" value="C:cytoplasm"/>
    <property type="evidence" value="ECO:0007669"/>
    <property type="project" value="UniProtKB-SubCell"/>
</dbReference>
<keyword evidence="9 11" id="KW-0594">Phospholipid biosynthesis</keyword>
<dbReference type="SUPFAM" id="SSF56796">
    <property type="entry name" value="Dehydroquinate synthase-like"/>
    <property type="match status" value="1"/>
</dbReference>
<organism evidence="15">
    <name type="scientific">Ignisphaera aggregans</name>
    <dbReference type="NCBI Taxonomy" id="334771"/>
    <lineage>
        <taxon>Archaea</taxon>
        <taxon>Thermoproteota</taxon>
        <taxon>Thermoprotei</taxon>
        <taxon>Desulfurococcales</taxon>
        <taxon>Desulfurococcaceae</taxon>
        <taxon>Ignisphaera</taxon>
    </lineage>
</organism>
<evidence type="ECO:0000313" key="15">
    <source>
        <dbReference type="EMBL" id="HEW52702.1"/>
    </source>
</evidence>
<evidence type="ECO:0000256" key="7">
    <source>
        <dbReference type="ARBA" id="ARBA00023027"/>
    </source>
</evidence>
<protein>
    <recommendedName>
        <fullName evidence="11">Glycerol-1-phosphate dehydrogenase [NAD(P)+]</fullName>
        <shortName evidence="11">G1P dehydrogenase</shortName>
        <shortName evidence="11">G1PDH</shortName>
        <ecNumber evidence="11">1.1.1.261</ecNumber>
    </recommendedName>
    <alternativeName>
        <fullName evidence="11">Enantiomeric glycerophosphate synthase</fullName>
    </alternativeName>
    <alternativeName>
        <fullName evidence="11">sn-glycerol-1-phosphate dehydrogenase</fullName>
    </alternativeName>
</protein>
<comment type="cofactor">
    <cofactor evidence="11 12">
        <name>Zn(2+)</name>
        <dbReference type="ChEBI" id="CHEBI:29105"/>
    </cofactor>
    <text evidence="11 12">Binds 1 zinc ion per subunit.</text>
</comment>
<evidence type="ECO:0000256" key="13">
    <source>
        <dbReference type="PIRSR" id="PIRSR000112-2"/>
    </source>
</evidence>
<keyword evidence="8 11" id="KW-0443">Lipid metabolism</keyword>
<comment type="similarity">
    <text evidence="11">Belongs to the glycerol-1-phosphate dehydrogenase family.</text>
</comment>
<evidence type="ECO:0000256" key="10">
    <source>
        <dbReference type="ARBA" id="ARBA00023264"/>
    </source>
</evidence>
<dbReference type="GO" id="GO:0050492">
    <property type="term" value="F:glycerol-1-phosphate dehydrogenase [NAD(P)+] activity"/>
    <property type="evidence" value="ECO:0007669"/>
    <property type="project" value="UniProtKB-UniRule"/>
</dbReference>
<feature type="binding site" evidence="11">
    <location>
        <position position="257"/>
    </location>
    <ligand>
        <name>substrate</name>
    </ligand>
</feature>
<gene>
    <name evidence="11" type="primary">egsA</name>
    <name evidence="15" type="ORF">ENO77_00755</name>
</gene>
<feature type="binding site" evidence="12">
    <location>
        <position position="269"/>
    </location>
    <ligand>
        <name>glycerol</name>
        <dbReference type="ChEBI" id="CHEBI:17754"/>
    </ligand>
</feature>
<dbReference type="GO" id="GO:0008654">
    <property type="term" value="P:phospholipid biosynthetic process"/>
    <property type="evidence" value="ECO:0007669"/>
    <property type="project" value="UniProtKB-KW"/>
</dbReference>